<protein>
    <submittedName>
        <fullName evidence="1">Uncharacterized protein</fullName>
    </submittedName>
</protein>
<accession>J9GF45</accession>
<evidence type="ECO:0000313" key="1">
    <source>
        <dbReference type="EMBL" id="EJX05972.1"/>
    </source>
</evidence>
<organism evidence="1">
    <name type="scientific">gut metagenome</name>
    <dbReference type="NCBI Taxonomy" id="749906"/>
    <lineage>
        <taxon>unclassified sequences</taxon>
        <taxon>metagenomes</taxon>
        <taxon>organismal metagenomes</taxon>
    </lineage>
</organism>
<reference evidence="1" key="1">
    <citation type="journal article" date="2012" name="PLoS ONE">
        <title>Gene sets for utilization of primary and secondary nutrition supplies in the distal gut of endangered iberian lynx.</title>
        <authorList>
            <person name="Alcaide M."/>
            <person name="Messina E."/>
            <person name="Richter M."/>
            <person name="Bargiela R."/>
            <person name="Peplies J."/>
            <person name="Huws S.A."/>
            <person name="Newbold C.J."/>
            <person name="Golyshin P.N."/>
            <person name="Simon M.A."/>
            <person name="Lopez G."/>
            <person name="Yakimov M.M."/>
            <person name="Ferrer M."/>
        </authorList>
    </citation>
    <scope>NUCLEOTIDE SEQUENCE</scope>
</reference>
<name>J9GF45_9ZZZZ</name>
<comment type="caution">
    <text evidence="1">The sequence shown here is derived from an EMBL/GenBank/DDBJ whole genome shotgun (WGS) entry which is preliminary data.</text>
</comment>
<sequence>MLILYESPGNSCISFSSCLRMGIAKISVLIIPRKFSGSSPAASAPVILVNDAPAIRVSIFRLHLRLLRLILLQRNPTLVILRLQIRKFSVMHRLSLLHRKFALTHAAFPFTLLLRLFIRLPLTIQHPQLTVLSILNLSQLIQPVQILLPVRLPFSLRLLPPRTVPLTHPLRMIVHIRSTTSRKKQVRQRTAHIRNSTDHPLPLLPFLPRLLLRIRLRLVTRGILLQCPDNIPEAAILRLRHIRVNPSRRRLILYRSFRRHIPTRTTRLLQLFLSQYRRLSRHHIILILIIRHP</sequence>
<dbReference type="EMBL" id="AMCI01001309">
    <property type="protein sequence ID" value="EJX05972.1"/>
    <property type="molecule type" value="Genomic_DNA"/>
</dbReference>
<dbReference type="AlphaFoldDB" id="J9GF45"/>
<gene>
    <name evidence="1" type="ORF">EVA_05919</name>
</gene>
<proteinExistence type="predicted"/>